<evidence type="ECO:0000313" key="10">
    <source>
        <dbReference type="EMBL" id="KAI1234680.1"/>
    </source>
</evidence>
<dbReference type="GO" id="GO:0016020">
    <property type="term" value="C:membrane"/>
    <property type="evidence" value="ECO:0007669"/>
    <property type="project" value="UniProtKB-SubCell"/>
</dbReference>
<dbReference type="EMBL" id="JADDUC010000046">
    <property type="protein sequence ID" value="KAG0121633.1"/>
    <property type="molecule type" value="Genomic_DNA"/>
</dbReference>
<evidence type="ECO:0000256" key="7">
    <source>
        <dbReference type="RuleBase" id="RU079119"/>
    </source>
</evidence>
<feature type="transmembrane region" description="Helical" evidence="7">
    <location>
        <begin position="39"/>
        <end position="58"/>
    </location>
</feature>
<evidence type="ECO:0000256" key="6">
    <source>
        <dbReference type="ARBA" id="ARBA00023315"/>
    </source>
</evidence>
<organism evidence="9">
    <name type="scientific">Lamprotornis superbus</name>
    <dbReference type="NCBI Taxonomy" id="245042"/>
    <lineage>
        <taxon>Eukaryota</taxon>
        <taxon>Metazoa</taxon>
        <taxon>Chordata</taxon>
        <taxon>Craniata</taxon>
        <taxon>Vertebrata</taxon>
        <taxon>Euteleostomi</taxon>
        <taxon>Archelosauria</taxon>
        <taxon>Archosauria</taxon>
        <taxon>Dinosauria</taxon>
        <taxon>Saurischia</taxon>
        <taxon>Theropoda</taxon>
        <taxon>Coelurosauria</taxon>
        <taxon>Aves</taxon>
        <taxon>Neognathae</taxon>
        <taxon>Neoaves</taxon>
        <taxon>Telluraves</taxon>
        <taxon>Australaves</taxon>
        <taxon>Passeriformes</taxon>
        <taxon>Sturnidae</taxon>
        <taxon>Lamprotornis</taxon>
    </lineage>
</organism>
<reference evidence="10" key="3">
    <citation type="submission" date="2022-01" db="EMBL/GenBank/DDBJ databases">
        <authorList>
            <person name="Rubenstein D.R."/>
        </authorList>
    </citation>
    <scope>NUCLEOTIDE SEQUENCE</scope>
    <source>
        <strain evidence="10">SS15</strain>
        <tissue evidence="10">Liver</tissue>
    </source>
</reference>
<gene>
    <name evidence="10" type="ORF">IHE44_0003054</name>
    <name evidence="9" type="ORF">IHE44_010584</name>
</gene>
<evidence type="ECO:0000256" key="5">
    <source>
        <dbReference type="ARBA" id="ARBA00023136"/>
    </source>
</evidence>
<dbReference type="Proteomes" id="UP000618051">
    <property type="component" value="Unassembled WGS sequence"/>
</dbReference>
<dbReference type="Pfam" id="PF01529">
    <property type="entry name" value="DHHC"/>
    <property type="match status" value="1"/>
</dbReference>
<sequence length="542" mass="61143">MALWRGLRCCRRAFAWLPVLLIALLLLWSYYAYVYELCLVAYLVVFHILFVLFVWTYWKSVFTLPIQPGKKFHMSYADQERYENEERPEVQRQILAEIARKLPVYTRTGNGGIRFCDRCQLIKPDRCHHCSVCAMCVLKMDHHCPWVNNCIGFSNYKFFLLFLAYSLLYCLYIAATVFKYFLKYWTVSHEIRLLFHLLSVSGALVTLGALLLSGSGGAAFSWEGELTNGRSKFHILFLLFVAIMFFVSLMFLFGYHCWLVSRNRSTLEAFSAPVFQNGPDKNGFNLGFVKNLQQVFGEEKKLWLLPIASSQGDGHFFPMRALSEARNPLLTNEEQWEEDGIDEEPQGANIPSLGKDFSFEGQKTGTKTQTEHHTDVSLCGIVLSPVLGQHSSAQSLPLPLTVRGGEEAEQDDDAGLDPVFHEHFDSLDHRVPNVWGELGVVHLGSLRLLVALDQDFPDADGSAAVPQALLHGLPCKEQHTHSSTELVLDLSLTDGDRCDTNAQEVKQLLFEVNTGWDVEGSHPSCLHSTASNATSGRDVFNT</sequence>
<dbReference type="AlphaFoldDB" id="A0A835NSW7"/>
<feature type="transmembrane region" description="Helical" evidence="7">
    <location>
        <begin position="158"/>
        <end position="181"/>
    </location>
</feature>
<dbReference type="PANTHER" id="PTHR12246">
    <property type="entry name" value="PALMITOYLTRANSFERASE ZDHHC16"/>
    <property type="match status" value="1"/>
</dbReference>
<keyword evidence="5 7" id="KW-0472">Membrane</keyword>
<evidence type="ECO:0000259" key="8">
    <source>
        <dbReference type="Pfam" id="PF01529"/>
    </source>
</evidence>
<evidence type="ECO:0000256" key="4">
    <source>
        <dbReference type="ARBA" id="ARBA00022989"/>
    </source>
</evidence>
<keyword evidence="3 7" id="KW-0812">Transmembrane</keyword>
<keyword evidence="2 7" id="KW-0808">Transferase</keyword>
<comment type="domain">
    <text evidence="7">The DHHC domain is required for palmitoyltransferase activity.</text>
</comment>
<feature type="transmembrane region" description="Helical" evidence="7">
    <location>
        <begin position="12"/>
        <end position="33"/>
    </location>
</feature>
<accession>A0A835NSW7</accession>
<evidence type="ECO:0000313" key="9">
    <source>
        <dbReference type="EMBL" id="KAG0121633.1"/>
    </source>
</evidence>
<comment type="similarity">
    <text evidence="7">Belongs to the DHHC palmitoyltransferase family.</text>
</comment>
<feature type="transmembrane region" description="Helical" evidence="7">
    <location>
        <begin position="193"/>
        <end position="212"/>
    </location>
</feature>
<feature type="transmembrane region" description="Helical" evidence="7">
    <location>
        <begin position="233"/>
        <end position="255"/>
    </location>
</feature>
<reference evidence="9" key="1">
    <citation type="submission" date="2020-10" db="EMBL/GenBank/DDBJ databases">
        <title>Feather gene expression reveals the developmental basis of iridescence in African starlings.</title>
        <authorList>
            <person name="Rubenstein D.R."/>
        </authorList>
    </citation>
    <scope>NUCLEOTIDE SEQUENCE</scope>
    <source>
        <strain evidence="9">SS15</strain>
        <tissue evidence="9">Liver</tissue>
    </source>
</reference>
<keyword evidence="4 7" id="KW-1133">Transmembrane helix</keyword>
<keyword evidence="11" id="KW-1185">Reference proteome</keyword>
<protein>
    <recommendedName>
        <fullName evidence="7">Palmitoyltransferase</fullName>
        <ecNumber evidence="7">2.3.1.225</ecNumber>
    </recommendedName>
</protein>
<evidence type="ECO:0000313" key="11">
    <source>
        <dbReference type="Proteomes" id="UP000618051"/>
    </source>
</evidence>
<evidence type="ECO:0000256" key="1">
    <source>
        <dbReference type="ARBA" id="ARBA00004141"/>
    </source>
</evidence>
<dbReference type="OrthoDB" id="9909019at2759"/>
<evidence type="ECO:0000256" key="2">
    <source>
        <dbReference type="ARBA" id="ARBA00022679"/>
    </source>
</evidence>
<dbReference type="EMBL" id="JADDUC020000014">
    <property type="protein sequence ID" value="KAI1234680.1"/>
    <property type="molecule type" value="Genomic_DNA"/>
</dbReference>
<comment type="catalytic activity">
    <reaction evidence="7">
        <text>L-cysteinyl-[protein] + hexadecanoyl-CoA = S-hexadecanoyl-L-cysteinyl-[protein] + CoA</text>
        <dbReference type="Rhea" id="RHEA:36683"/>
        <dbReference type="Rhea" id="RHEA-COMP:10131"/>
        <dbReference type="Rhea" id="RHEA-COMP:11032"/>
        <dbReference type="ChEBI" id="CHEBI:29950"/>
        <dbReference type="ChEBI" id="CHEBI:57287"/>
        <dbReference type="ChEBI" id="CHEBI:57379"/>
        <dbReference type="ChEBI" id="CHEBI:74151"/>
        <dbReference type="EC" id="2.3.1.225"/>
    </reaction>
</comment>
<name>A0A835NSW7_9PASS</name>
<evidence type="ECO:0000256" key="3">
    <source>
        <dbReference type="ARBA" id="ARBA00022692"/>
    </source>
</evidence>
<comment type="caution">
    <text evidence="9">The sequence shown here is derived from an EMBL/GenBank/DDBJ whole genome shotgun (WGS) entry which is preliminary data.</text>
</comment>
<dbReference type="EC" id="2.3.1.225" evidence="7"/>
<dbReference type="InterPro" id="IPR039859">
    <property type="entry name" value="PFA4/ZDH16/20/ERF2-like"/>
</dbReference>
<proteinExistence type="inferred from homology"/>
<comment type="subcellular location">
    <subcellularLocation>
        <location evidence="1">Membrane</location>
        <topology evidence="1">Multi-pass membrane protein</topology>
    </subcellularLocation>
</comment>
<dbReference type="PROSITE" id="PS50216">
    <property type="entry name" value="DHHC"/>
    <property type="match status" value="1"/>
</dbReference>
<keyword evidence="6 7" id="KW-0012">Acyltransferase</keyword>
<dbReference type="GO" id="GO:0019706">
    <property type="term" value="F:protein-cysteine S-palmitoyltransferase activity"/>
    <property type="evidence" value="ECO:0007669"/>
    <property type="project" value="UniProtKB-EC"/>
</dbReference>
<dbReference type="InterPro" id="IPR001594">
    <property type="entry name" value="Palmitoyltrfase_DHHC"/>
</dbReference>
<reference evidence="10 11" key="2">
    <citation type="journal article" date="2021" name="J. Hered.">
        <title>Feather Gene Expression Elucidates the Developmental Basis of Plumage Iridescence in African Starlings.</title>
        <authorList>
            <person name="Rubenstein D.R."/>
            <person name="Corvelo A."/>
            <person name="MacManes M.D."/>
            <person name="Maia R."/>
            <person name="Narzisi G."/>
            <person name="Rousaki A."/>
            <person name="Vandenabeele P."/>
            <person name="Shawkey M.D."/>
            <person name="Solomon J."/>
        </authorList>
    </citation>
    <scope>NUCLEOTIDE SEQUENCE [LARGE SCALE GENOMIC DNA]</scope>
    <source>
        <strain evidence="10">SS15</strain>
    </source>
</reference>
<feature type="domain" description="Palmitoyltransferase DHHC" evidence="8">
    <location>
        <begin position="113"/>
        <end position="270"/>
    </location>
</feature>